<dbReference type="InterPro" id="IPR001394">
    <property type="entry name" value="Peptidase_C19_UCH"/>
</dbReference>
<dbReference type="InterPro" id="IPR038765">
    <property type="entry name" value="Papain-like_cys_pep_sf"/>
</dbReference>
<feature type="domain" description="UBP-type" evidence="17">
    <location>
        <begin position="4"/>
        <end position="132"/>
    </location>
</feature>
<dbReference type="PANTHER" id="PTHR21646:SF33">
    <property type="entry name" value="UBIQUITIN CARBOXYL-TERMINAL HYDROLASE 22"/>
    <property type="match status" value="1"/>
</dbReference>
<evidence type="ECO:0000256" key="9">
    <source>
        <dbReference type="ARBA" id="ARBA00022833"/>
    </source>
</evidence>
<dbReference type="GO" id="GO:0008270">
    <property type="term" value="F:zinc ion binding"/>
    <property type="evidence" value="ECO:0007669"/>
    <property type="project" value="UniProtKB-KW"/>
</dbReference>
<dbReference type="EC" id="3.4.19.12" evidence="15"/>
<evidence type="ECO:0000256" key="6">
    <source>
        <dbReference type="ARBA" id="ARBA00022786"/>
    </source>
</evidence>
<reference evidence="18 19" key="1">
    <citation type="submission" date="2019-03" db="EMBL/GenBank/DDBJ databases">
        <title>First draft genome of Liparis tanakae, snailfish: a comprehensive survey of snailfish specific genes.</title>
        <authorList>
            <person name="Kim W."/>
            <person name="Song I."/>
            <person name="Jeong J.-H."/>
            <person name="Kim D."/>
            <person name="Kim S."/>
            <person name="Ryu S."/>
            <person name="Song J.Y."/>
            <person name="Lee S.K."/>
        </authorList>
    </citation>
    <scope>NUCLEOTIDE SEQUENCE [LARGE SCALE GENOMIC DNA]</scope>
    <source>
        <tissue evidence="18">Muscle</tissue>
    </source>
</reference>
<keyword evidence="8 15" id="KW-0788">Thiol protease</keyword>
<comment type="catalytic activity">
    <reaction evidence="1 15">
        <text>Thiol-dependent hydrolysis of ester, thioester, amide, peptide and isopeptide bonds formed by the C-terminal Gly of ubiquitin (a 76-residue protein attached to proteins as an intracellular targeting signal).</text>
        <dbReference type="EC" id="3.4.19.12"/>
    </reaction>
</comment>
<dbReference type="InterPro" id="IPR001607">
    <property type="entry name" value="Znf_UBP"/>
</dbReference>
<dbReference type="InterPro" id="IPR018200">
    <property type="entry name" value="USP_CS"/>
</dbReference>
<dbReference type="InterPro" id="IPR050185">
    <property type="entry name" value="Ub_carboxyl-term_hydrolase"/>
</dbReference>
<sequence length="400" mass="46300">MSPAGCSHVNGYKVDNWKQNLRVIYQCFVWSGTAETRRRKVLQSDAGWTELAKSCICHMCGAHLNRLHSCLYCVFFGCFTKKHIHEHAKNKRHNLAIDLLYGGIYCFVCQDYVYDKDMEQIAKEEQRKAWKLQGIGEKYTTWEPTKRELELLRHNPKRRKITTNCTIGLRGLINLGNTCFMNCIVQALTHTPLLRDFFLSDRHKCEMQSNSCLVCEMSQLFQEFYSGHRSPHIPFRLLHLVWTHARHLAGYEQQDAHEFLIAALDVLHRHCKGDTIRDDNGKKANNPNHCNCIIDQIFTGALEGMAAQSMERATCQAPPLSQTAYAELDMTPFMASRYSLFAVVNHQGTLESGHYTSFIRQHKDQWFKCDDAIITKASIKDVLDSEGYLLFYHKQFLEYE</sequence>
<keyword evidence="7 15" id="KW-0378">Hydrolase</keyword>
<dbReference type="PROSITE" id="PS50235">
    <property type="entry name" value="USP_3"/>
    <property type="match status" value="1"/>
</dbReference>
<dbReference type="SUPFAM" id="SSF54001">
    <property type="entry name" value="Cysteine proteinases"/>
    <property type="match status" value="1"/>
</dbReference>
<evidence type="ECO:0000256" key="7">
    <source>
        <dbReference type="ARBA" id="ARBA00022801"/>
    </source>
</evidence>
<dbReference type="Gene3D" id="3.90.70.10">
    <property type="entry name" value="Cysteine proteinases"/>
    <property type="match status" value="2"/>
</dbReference>
<organism evidence="18 19">
    <name type="scientific">Liparis tanakae</name>
    <name type="common">Tanaka's snailfish</name>
    <dbReference type="NCBI Taxonomy" id="230148"/>
    <lineage>
        <taxon>Eukaryota</taxon>
        <taxon>Metazoa</taxon>
        <taxon>Chordata</taxon>
        <taxon>Craniata</taxon>
        <taxon>Vertebrata</taxon>
        <taxon>Euteleostomi</taxon>
        <taxon>Actinopterygii</taxon>
        <taxon>Neopterygii</taxon>
        <taxon>Teleostei</taxon>
        <taxon>Neoteleostei</taxon>
        <taxon>Acanthomorphata</taxon>
        <taxon>Eupercaria</taxon>
        <taxon>Perciformes</taxon>
        <taxon>Cottioidei</taxon>
        <taxon>Cottales</taxon>
        <taxon>Liparidae</taxon>
        <taxon>Liparis</taxon>
    </lineage>
</organism>
<evidence type="ECO:0000256" key="13">
    <source>
        <dbReference type="ARBA" id="ARBA00038490"/>
    </source>
</evidence>
<evidence type="ECO:0000313" key="18">
    <source>
        <dbReference type="EMBL" id="TNN72649.1"/>
    </source>
</evidence>
<dbReference type="EMBL" id="SRLO01000134">
    <property type="protein sequence ID" value="TNN72649.1"/>
    <property type="molecule type" value="Genomic_DNA"/>
</dbReference>
<dbReference type="SUPFAM" id="SSF57850">
    <property type="entry name" value="RING/U-box"/>
    <property type="match status" value="1"/>
</dbReference>
<keyword evidence="19" id="KW-1185">Reference proteome</keyword>
<evidence type="ECO:0000256" key="4">
    <source>
        <dbReference type="ARBA" id="ARBA00022723"/>
    </source>
</evidence>
<dbReference type="GO" id="GO:0005634">
    <property type="term" value="C:nucleus"/>
    <property type="evidence" value="ECO:0007669"/>
    <property type="project" value="UniProtKB-SubCell"/>
</dbReference>
<keyword evidence="10" id="KW-0805">Transcription regulation</keyword>
<keyword evidence="11" id="KW-0804">Transcription</keyword>
<dbReference type="PANTHER" id="PTHR21646">
    <property type="entry name" value="UBIQUITIN CARBOXYL-TERMINAL HYDROLASE"/>
    <property type="match status" value="1"/>
</dbReference>
<dbReference type="GO" id="GO:0016579">
    <property type="term" value="P:protein deubiquitination"/>
    <property type="evidence" value="ECO:0007669"/>
    <property type="project" value="InterPro"/>
</dbReference>
<proteinExistence type="inferred from homology"/>
<gene>
    <name evidence="18" type="primary">usp22</name>
    <name evidence="18" type="ORF">EYF80_017098</name>
</gene>
<dbReference type="PROSITE" id="PS00973">
    <property type="entry name" value="USP_2"/>
    <property type="match status" value="1"/>
</dbReference>
<dbReference type="GO" id="GO:0006508">
    <property type="term" value="P:proteolysis"/>
    <property type="evidence" value="ECO:0007669"/>
    <property type="project" value="UniProtKB-KW"/>
</dbReference>
<protein>
    <recommendedName>
        <fullName evidence="15">Ubiquitin carboxyl-terminal hydrolase</fullName>
        <ecNumber evidence="15">3.4.19.12</ecNumber>
    </recommendedName>
</protein>
<comment type="subcellular location">
    <subcellularLocation>
        <location evidence="2">Nucleus</location>
    </subcellularLocation>
</comment>
<dbReference type="Gene3D" id="3.30.40.10">
    <property type="entry name" value="Zinc/RING finger domain, C3HC4 (zinc finger)"/>
    <property type="match status" value="1"/>
</dbReference>
<feature type="domain" description="USP" evidence="16">
    <location>
        <begin position="170"/>
        <end position="395"/>
    </location>
</feature>
<dbReference type="InterPro" id="IPR028889">
    <property type="entry name" value="USP"/>
</dbReference>
<dbReference type="Pfam" id="PF00443">
    <property type="entry name" value="UCH"/>
    <property type="match status" value="2"/>
</dbReference>
<keyword evidence="9" id="KW-0862">Zinc</keyword>
<dbReference type="FunFam" id="3.30.40.10:FF:000141">
    <property type="entry name" value="Ubiquitinyl hydrolase 1"/>
    <property type="match status" value="1"/>
</dbReference>
<evidence type="ECO:0000256" key="10">
    <source>
        <dbReference type="ARBA" id="ARBA00023015"/>
    </source>
</evidence>
<dbReference type="Pfam" id="PF02148">
    <property type="entry name" value="zf-UBP"/>
    <property type="match status" value="1"/>
</dbReference>
<keyword evidence="6 15" id="KW-0833">Ubl conjugation pathway</keyword>
<dbReference type="GO" id="GO:0004843">
    <property type="term" value="F:cysteine-type deubiquitinase activity"/>
    <property type="evidence" value="ECO:0007669"/>
    <property type="project" value="UniProtKB-UniRule"/>
</dbReference>
<dbReference type="InterPro" id="IPR013083">
    <property type="entry name" value="Znf_RING/FYVE/PHD"/>
</dbReference>
<evidence type="ECO:0000256" key="1">
    <source>
        <dbReference type="ARBA" id="ARBA00000707"/>
    </source>
</evidence>
<dbReference type="OrthoDB" id="47475at2759"/>
<evidence type="ECO:0000256" key="11">
    <source>
        <dbReference type="ARBA" id="ARBA00023163"/>
    </source>
</evidence>
<name>A0A4Z2I3K1_9TELE</name>
<evidence type="ECO:0000313" key="19">
    <source>
        <dbReference type="Proteomes" id="UP000314294"/>
    </source>
</evidence>
<evidence type="ECO:0000259" key="17">
    <source>
        <dbReference type="PROSITE" id="PS50271"/>
    </source>
</evidence>
<keyword evidence="5 14" id="KW-0863">Zinc-finger</keyword>
<accession>A0A4Z2I3K1</accession>
<evidence type="ECO:0000256" key="12">
    <source>
        <dbReference type="ARBA" id="ARBA00023242"/>
    </source>
</evidence>
<dbReference type="PROSITE" id="PS50271">
    <property type="entry name" value="ZF_UBP"/>
    <property type="match status" value="1"/>
</dbReference>
<keyword evidence="3 15" id="KW-0645">Protease</keyword>
<evidence type="ECO:0000256" key="2">
    <source>
        <dbReference type="ARBA" id="ARBA00004123"/>
    </source>
</evidence>
<evidence type="ECO:0000259" key="16">
    <source>
        <dbReference type="PROSITE" id="PS50235"/>
    </source>
</evidence>
<dbReference type="AlphaFoldDB" id="A0A4Z2I3K1"/>
<dbReference type="Proteomes" id="UP000314294">
    <property type="component" value="Unassembled WGS sequence"/>
</dbReference>
<evidence type="ECO:0000256" key="5">
    <source>
        <dbReference type="ARBA" id="ARBA00022771"/>
    </source>
</evidence>
<comment type="similarity">
    <text evidence="13">Belongs to the peptidase C19 family. UBP8 subfamily.</text>
</comment>
<evidence type="ECO:0000256" key="15">
    <source>
        <dbReference type="RuleBase" id="RU366025"/>
    </source>
</evidence>
<evidence type="ECO:0000256" key="3">
    <source>
        <dbReference type="ARBA" id="ARBA00022670"/>
    </source>
</evidence>
<keyword evidence="12" id="KW-0539">Nucleus</keyword>
<evidence type="ECO:0000256" key="8">
    <source>
        <dbReference type="ARBA" id="ARBA00022807"/>
    </source>
</evidence>
<keyword evidence="4" id="KW-0479">Metal-binding</keyword>
<evidence type="ECO:0000256" key="14">
    <source>
        <dbReference type="PROSITE-ProRule" id="PRU00502"/>
    </source>
</evidence>
<dbReference type="PROSITE" id="PS00972">
    <property type="entry name" value="USP_1"/>
    <property type="match status" value="1"/>
</dbReference>
<comment type="caution">
    <text evidence="18">The sequence shown here is derived from an EMBL/GenBank/DDBJ whole genome shotgun (WGS) entry which is preliminary data.</text>
</comment>